<gene>
    <name evidence="2" type="ORF">NDU88_004229</name>
</gene>
<dbReference type="EMBL" id="JANPWB010000008">
    <property type="protein sequence ID" value="KAJ1163776.1"/>
    <property type="molecule type" value="Genomic_DNA"/>
</dbReference>
<evidence type="ECO:0000256" key="1">
    <source>
        <dbReference type="SAM" id="MobiDB-lite"/>
    </source>
</evidence>
<sequence>MILSIQLSTAGHLRTPYQTANSVIKGVLQSVITVAAGLVELMKTLPSTLKINMAPKAARYSGDKAEGSKATRTGKDKGDSIGAVRRPIATAAKLSRKNTTRAVKDPENDDGITPPMEVREKDKIQPTIISYLTAEVQENYTEHTVPPPANSQSEIEVVPLGTNRKGAPVEINKPLIRASQSDILDSGVVTKKKRDGCPIRRIGHSAQRSEIPAERGAAGDMDDTTTTTTTLGTEGWQYVSSKSMAGDKELKKSLKPPDWPKDGGNTFYSLTEESDITSSEHDLNETGSSISSETGDISSSKEPTVRQQQRHRRHTKVRTGPSEGIESSIFADSETLKWDYSGIRLTDIPIANGQQIVNNNLEGNAGGLASNTCIASDESGMLQSI</sequence>
<feature type="region of interest" description="Disordered" evidence="1">
    <location>
        <begin position="60"/>
        <end position="116"/>
    </location>
</feature>
<evidence type="ECO:0000313" key="3">
    <source>
        <dbReference type="Proteomes" id="UP001066276"/>
    </source>
</evidence>
<accession>A0AAV7SI68</accession>
<dbReference type="Proteomes" id="UP001066276">
    <property type="component" value="Chromosome 4_2"/>
</dbReference>
<name>A0AAV7SI68_PLEWA</name>
<dbReference type="AlphaFoldDB" id="A0AAV7SI68"/>
<feature type="compositionally biased region" description="Basic residues" evidence="1">
    <location>
        <begin position="308"/>
        <end position="317"/>
    </location>
</feature>
<keyword evidence="3" id="KW-1185">Reference proteome</keyword>
<feature type="region of interest" description="Disordered" evidence="1">
    <location>
        <begin position="245"/>
        <end position="324"/>
    </location>
</feature>
<comment type="caution">
    <text evidence="2">The sequence shown here is derived from an EMBL/GenBank/DDBJ whole genome shotgun (WGS) entry which is preliminary data.</text>
</comment>
<protein>
    <submittedName>
        <fullName evidence="2">Uncharacterized protein</fullName>
    </submittedName>
</protein>
<evidence type="ECO:0000313" key="2">
    <source>
        <dbReference type="EMBL" id="KAJ1163776.1"/>
    </source>
</evidence>
<feature type="compositionally biased region" description="Low complexity" evidence="1">
    <location>
        <begin position="285"/>
        <end position="300"/>
    </location>
</feature>
<organism evidence="2 3">
    <name type="scientific">Pleurodeles waltl</name>
    <name type="common">Iberian ribbed newt</name>
    <dbReference type="NCBI Taxonomy" id="8319"/>
    <lineage>
        <taxon>Eukaryota</taxon>
        <taxon>Metazoa</taxon>
        <taxon>Chordata</taxon>
        <taxon>Craniata</taxon>
        <taxon>Vertebrata</taxon>
        <taxon>Euteleostomi</taxon>
        <taxon>Amphibia</taxon>
        <taxon>Batrachia</taxon>
        <taxon>Caudata</taxon>
        <taxon>Salamandroidea</taxon>
        <taxon>Salamandridae</taxon>
        <taxon>Pleurodelinae</taxon>
        <taxon>Pleurodeles</taxon>
    </lineage>
</organism>
<proteinExistence type="predicted"/>
<feature type="compositionally biased region" description="Basic and acidic residues" evidence="1">
    <location>
        <begin position="61"/>
        <end position="79"/>
    </location>
</feature>
<reference evidence="2" key="1">
    <citation type="journal article" date="2022" name="bioRxiv">
        <title>Sequencing and chromosome-scale assembly of the giantPleurodeles waltlgenome.</title>
        <authorList>
            <person name="Brown T."/>
            <person name="Elewa A."/>
            <person name="Iarovenko S."/>
            <person name="Subramanian E."/>
            <person name="Araus A.J."/>
            <person name="Petzold A."/>
            <person name="Susuki M."/>
            <person name="Suzuki K.-i.T."/>
            <person name="Hayashi T."/>
            <person name="Toyoda A."/>
            <person name="Oliveira C."/>
            <person name="Osipova E."/>
            <person name="Leigh N.D."/>
            <person name="Simon A."/>
            <person name="Yun M.H."/>
        </authorList>
    </citation>
    <scope>NUCLEOTIDE SEQUENCE</scope>
    <source>
        <strain evidence="2">20211129_DDA</strain>
        <tissue evidence="2">Liver</tissue>
    </source>
</reference>